<comment type="caution">
    <text evidence="1">The sequence shown here is derived from an EMBL/GenBank/DDBJ whole genome shotgun (WGS) entry which is preliminary data.</text>
</comment>
<organism evidence="1 2">
    <name type="scientific">Mucor saturninus</name>
    <dbReference type="NCBI Taxonomy" id="64648"/>
    <lineage>
        <taxon>Eukaryota</taxon>
        <taxon>Fungi</taxon>
        <taxon>Fungi incertae sedis</taxon>
        <taxon>Mucoromycota</taxon>
        <taxon>Mucoromycotina</taxon>
        <taxon>Mucoromycetes</taxon>
        <taxon>Mucorales</taxon>
        <taxon>Mucorineae</taxon>
        <taxon>Mucoraceae</taxon>
        <taxon>Mucor</taxon>
    </lineage>
</organism>
<dbReference type="EMBL" id="JAEPRD010000023">
    <property type="protein sequence ID" value="KAG2207718.1"/>
    <property type="molecule type" value="Genomic_DNA"/>
</dbReference>
<name>A0A8H7RDI0_9FUNG</name>
<reference evidence="1" key="1">
    <citation type="submission" date="2020-12" db="EMBL/GenBank/DDBJ databases">
        <title>Metabolic potential, ecology and presence of endohyphal bacteria is reflected in genomic diversity of Mucoromycotina.</title>
        <authorList>
            <person name="Muszewska A."/>
            <person name="Okrasinska A."/>
            <person name="Steczkiewicz K."/>
            <person name="Drgas O."/>
            <person name="Orlowska M."/>
            <person name="Perlinska-Lenart U."/>
            <person name="Aleksandrzak-Piekarczyk T."/>
            <person name="Szatraj K."/>
            <person name="Zielenkiewicz U."/>
            <person name="Pilsyk S."/>
            <person name="Malc E."/>
            <person name="Mieczkowski P."/>
            <person name="Kruszewska J.S."/>
            <person name="Biernat P."/>
            <person name="Pawlowska J."/>
        </authorList>
    </citation>
    <scope>NUCLEOTIDE SEQUENCE</scope>
    <source>
        <strain evidence="1">WA0000017839</strain>
    </source>
</reference>
<dbReference type="Proteomes" id="UP000603453">
    <property type="component" value="Unassembled WGS sequence"/>
</dbReference>
<proteinExistence type="predicted"/>
<gene>
    <name evidence="1" type="ORF">INT47_011838</name>
</gene>
<dbReference type="AlphaFoldDB" id="A0A8H7RDI0"/>
<accession>A0A8H7RDI0</accession>
<evidence type="ECO:0000313" key="2">
    <source>
        <dbReference type="Proteomes" id="UP000603453"/>
    </source>
</evidence>
<feature type="non-terminal residue" evidence="1">
    <location>
        <position position="1"/>
    </location>
</feature>
<sequence>DVVLLRADLDAAASSRLVAASSSMQRKVSTITRMKRKAETPKVESGSLFFDGVSVGTTIKRQGEALAGQYQGLNNKEEHVADLCLNSIIDLSDEYADSQRRFFSDEDWAMVKSKH</sequence>
<keyword evidence="2" id="KW-1185">Reference proteome</keyword>
<evidence type="ECO:0000313" key="1">
    <source>
        <dbReference type="EMBL" id="KAG2207718.1"/>
    </source>
</evidence>
<protein>
    <submittedName>
        <fullName evidence="1">Uncharacterized protein</fullName>
    </submittedName>
</protein>
<dbReference type="OrthoDB" id="2259475at2759"/>